<dbReference type="GO" id="GO:0003723">
    <property type="term" value="F:RNA binding"/>
    <property type="evidence" value="ECO:0007669"/>
    <property type="project" value="TreeGrafter"/>
</dbReference>
<feature type="domain" description="Large ribosomal subunit protein uL2 C-terminal" evidence="4">
    <location>
        <begin position="174"/>
        <end position="289"/>
    </location>
</feature>
<evidence type="ECO:0000256" key="2">
    <source>
        <dbReference type="ARBA" id="ARBA00022980"/>
    </source>
</evidence>
<comment type="similarity">
    <text evidence="1">Belongs to the universal ribosomal protein uL2 family.</text>
</comment>
<dbReference type="GO" id="GO:0003735">
    <property type="term" value="F:structural constituent of ribosome"/>
    <property type="evidence" value="ECO:0007669"/>
    <property type="project" value="InterPro"/>
</dbReference>
<dbReference type="Pfam" id="PF03947">
    <property type="entry name" value="Ribosomal_L2_C"/>
    <property type="match status" value="1"/>
</dbReference>
<dbReference type="InterPro" id="IPR002171">
    <property type="entry name" value="Ribosomal_uL2"/>
</dbReference>
<evidence type="ECO:0000259" key="4">
    <source>
        <dbReference type="SMART" id="SM01382"/>
    </source>
</evidence>
<dbReference type="GO" id="GO:0005762">
    <property type="term" value="C:mitochondrial large ribosomal subunit"/>
    <property type="evidence" value="ECO:0007669"/>
    <property type="project" value="TreeGrafter"/>
</dbReference>
<dbReference type="InterPro" id="IPR014722">
    <property type="entry name" value="Rib_uL2_dom2"/>
</dbReference>
<dbReference type="SUPFAM" id="SSF50249">
    <property type="entry name" value="Nucleic acid-binding proteins"/>
    <property type="match status" value="1"/>
</dbReference>
<keyword evidence="3" id="KW-0687">Ribonucleoprotein</keyword>
<evidence type="ECO:0000256" key="1">
    <source>
        <dbReference type="ARBA" id="ARBA00005636"/>
    </source>
</evidence>
<accession>A0A4Y7NJ38</accession>
<dbReference type="PANTHER" id="PTHR13691:SF73">
    <property type="entry name" value="LARGE RIBOSOMAL SUBUNIT PROTEIN UL2M"/>
    <property type="match status" value="1"/>
</dbReference>
<dbReference type="SMART" id="SM01383">
    <property type="entry name" value="Ribosomal_L2"/>
    <property type="match status" value="1"/>
</dbReference>
<dbReference type="SMART" id="SM01382">
    <property type="entry name" value="Ribosomal_L2_C"/>
    <property type="match status" value="1"/>
</dbReference>
<dbReference type="Pfam" id="PF00181">
    <property type="entry name" value="Ribosomal_L2_N"/>
    <property type="match status" value="1"/>
</dbReference>
<feature type="domain" description="Large ribosomal subunit protein uL2 RNA-binding" evidence="5">
    <location>
        <begin position="83"/>
        <end position="163"/>
    </location>
</feature>
<keyword evidence="2" id="KW-0689">Ribosomal protein</keyword>
<protein>
    <submittedName>
        <fullName evidence="6">EOG090X0COM</fullName>
    </submittedName>
</protein>
<dbReference type="FunFam" id="2.30.30.30:FF:000048">
    <property type="entry name" value="Mitochondrial ribosomal protein L2"/>
    <property type="match status" value="1"/>
</dbReference>
<proteinExistence type="evidence at transcript level"/>
<dbReference type="InterPro" id="IPR022669">
    <property type="entry name" value="Ribosomal_uL2_C"/>
</dbReference>
<reference evidence="6" key="1">
    <citation type="submission" date="2018-08" db="EMBL/GenBank/DDBJ databases">
        <authorList>
            <person name="Cornetti L."/>
        </authorList>
    </citation>
    <scope>NUCLEOTIDE SEQUENCE</scope>
    <source>
        <strain evidence="6">DE-FRO-2-1</strain>
    </source>
</reference>
<dbReference type="PANTHER" id="PTHR13691">
    <property type="entry name" value="RIBOSOMAL PROTEIN L2"/>
    <property type="match status" value="1"/>
</dbReference>
<dbReference type="Gene3D" id="2.40.50.140">
    <property type="entry name" value="Nucleic acid-binding proteins"/>
    <property type="match status" value="1"/>
</dbReference>
<dbReference type="InterPro" id="IPR012340">
    <property type="entry name" value="NA-bd_OB-fold"/>
</dbReference>
<dbReference type="Gene3D" id="2.30.30.30">
    <property type="match status" value="1"/>
</dbReference>
<dbReference type="InterPro" id="IPR008991">
    <property type="entry name" value="Translation_prot_SH3-like_sf"/>
</dbReference>
<dbReference type="SUPFAM" id="SSF50104">
    <property type="entry name" value="Translation proteins SH3-like domain"/>
    <property type="match status" value="1"/>
</dbReference>
<sequence>MWSNIVSSAARFLGSCSQVPLFQSPAIKGFINNSLVQLQVRHINKQGFANEPGWKAIGYRWMVKFPEDGKYTTRKLKLMKLAGRDPKTGRVVVATLGGGQKLDYLWVDNNRNGPKEGPPLVEKVIKIIQDPCRSAWVALVAGGEQPRYIIATSSMKPGDLISTSGHIPRIAIRPKEGDAHPLGALPVGTEVCCVEKFPGEGSFVAVTAGSHAVLLRKVGDRCIIQLPSKQEISVKQECMATVGRVSNPEHSSIPIGSAQRLRWLGYRPRSGLWHRKDGRFGRKIRPLPPIKVMEKKKPDLTGEMVLSLPGLA</sequence>
<evidence type="ECO:0000259" key="5">
    <source>
        <dbReference type="SMART" id="SM01383"/>
    </source>
</evidence>
<dbReference type="InterPro" id="IPR022666">
    <property type="entry name" value="Ribosomal_uL2_RNA-bd_dom"/>
</dbReference>
<organism evidence="6">
    <name type="scientific">Moina brachiata</name>
    <dbReference type="NCBI Taxonomy" id="675436"/>
    <lineage>
        <taxon>Eukaryota</taxon>
        <taxon>Metazoa</taxon>
        <taxon>Ecdysozoa</taxon>
        <taxon>Arthropoda</taxon>
        <taxon>Crustacea</taxon>
        <taxon>Branchiopoda</taxon>
        <taxon>Diplostraca</taxon>
        <taxon>Cladocera</taxon>
        <taxon>Anomopoda</taxon>
        <taxon>Moinidae</taxon>
        <taxon>Moina</taxon>
    </lineage>
</organism>
<dbReference type="GO" id="GO:0032543">
    <property type="term" value="P:mitochondrial translation"/>
    <property type="evidence" value="ECO:0007669"/>
    <property type="project" value="TreeGrafter"/>
</dbReference>
<gene>
    <name evidence="6" type="primary">EOG090X0COM</name>
</gene>
<dbReference type="EMBL" id="LR023621">
    <property type="protein sequence ID" value="SVE93240.1"/>
    <property type="molecule type" value="mRNA"/>
</dbReference>
<evidence type="ECO:0000256" key="3">
    <source>
        <dbReference type="ARBA" id="ARBA00023274"/>
    </source>
</evidence>
<evidence type="ECO:0000313" key="6">
    <source>
        <dbReference type="EMBL" id="SVE93240.1"/>
    </source>
</evidence>
<name>A0A4Y7NJ38_9CRUS</name>
<dbReference type="AlphaFoldDB" id="A0A4Y7NJ38"/>